<keyword evidence="3" id="KW-1185">Reference proteome</keyword>
<evidence type="ECO:0008006" key="4">
    <source>
        <dbReference type="Google" id="ProtNLM"/>
    </source>
</evidence>
<evidence type="ECO:0000256" key="1">
    <source>
        <dbReference type="SAM" id="Coils"/>
    </source>
</evidence>
<dbReference type="Proteomes" id="UP001645859">
    <property type="component" value="Unassembled WGS sequence"/>
</dbReference>
<name>A0ABS1SG80_9MICO</name>
<protein>
    <recommendedName>
        <fullName evidence="4">Phage protein</fullName>
    </recommendedName>
</protein>
<evidence type="ECO:0000313" key="3">
    <source>
        <dbReference type="Proteomes" id="UP001645859"/>
    </source>
</evidence>
<dbReference type="EMBL" id="QYAC01000004">
    <property type="protein sequence ID" value="MBL3679549.1"/>
    <property type="molecule type" value="Genomic_DNA"/>
</dbReference>
<gene>
    <name evidence="2" type="ORF">D3230_09645</name>
</gene>
<sequence length="75" mass="8493">MNRNAQKQHITGVHRAAAVVEILLATGVTDDGVCTGMGIKPEELEYLREVCERYRRQVDAAHRQLTDTERQQEDA</sequence>
<accession>A0ABS1SG80</accession>
<organism evidence="2 3">
    <name type="scientific">Leucobacter chromiireducens subsp. solipictus</name>
    <dbReference type="NCBI Taxonomy" id="398235"/>
    <lineage>
        <taxon>Bacteria</taxon>
        <taxon>Bacillati</taxon>
        <taxon>Actinomycetota</taxon>
        <taxon>Actinomycetes</taxon>
        <taxon>Micrococcales</taxon>
        <taxon>Microbacteriaceae</taxon>
        <taxon>Leucobacter</taxon>
    </lineage>
</organism>
<proteinExistence type="predicted"/>
<comment type="caution">
    <text evidence="2">The sequence shown here is derived from an EMBL/GenBank/DDBJ whole genome shotgun (WGS) entry which is preliminary data.</text>
</comment>
<reference evidence="2 3" key="1">
    <citation type="submission" date="2018-09" db="EMBL/GenBank/DDBJ databases">
        <title>Comparative genomics of Leucobacter spp.</title>
        <authorList>
            <person name="Reis A.C."/>
            <person name="Kolvenbach B.A."/>
            <person name="Corvini P.F.X."/>
            <person name="Nunes O.C."/>
        </authorList>
    </citation>
    <scope>NUCLEOTIDE SEQUENCE [LARGE SCALE GENOMIC DNA]</scope>
    <source>
        <strain evidence="2 3">TAN 31504</strain>
    </source>
</reference>
<keyword evidence="1" id="KW-0175">Coiled coil</keyword>
<evidence type="ECO:0000313" key="2">
    <source>
        <dbReference type="EMBL" id="MBL3679549.1"/>
    </source>
</evidence>
<feature type="coiled-coil region" evidence="1">
    <location>
        <begin position="44"/>
        <end position="71"/>
    </location>
</feature>